<dbReference type="OrthoDB" id="1113909at2759"/>
<dbReference type="InterPro" id="IPR036691">
    <property type="entry name" value="Endo/exonu/phosph_ase_sf"/>
</dbReference>
<evidence type="ECO:0000313" key="2">
    <source>
        <dbReference type="Proteomes" id="UP000886595"/>
    </source>
</evidence>
<dbReference type="Gene3D" id="3.60.10.10">
    <property type="entry name" value="Endonuclease/exonuclease/phosphatase"/>
    <property type="match status" value="1"/>
</dbReference>
<accession>A0A8X7RWH7</accession>
<proteinExistence type="predicted"/>
<sequence>MSLIDMGFSGSQFTWKRGKTESTFVAKRLDRVLCCATSRLKWQEARVSHLPFLASDHAPLYLQLTPGVQGNACRRPFRFEAAWLQHREFQDLLKASWDREIDTREAIMRLGLKLRKWNKEVFGNVQKKKETLVMEIKGVQELIEQNPTDELLEKEGELLKEFERVLEQEELIWFQK</sequence>
<dbReference type="Proteomes" id="UP000886595">
    <property type="component" value="Unassembled WGS sequence"/>
</dbReference>
<organism evidence="1 2">
    <name type="scientific">Brassica carinata</name>
    <name type="common">Ethiopian mustard</name>
    <name type="synonym">Abyssinian cabbage</name>
    <dbReference type="NCBI Taxonomy" id="52824"/>
    <lineage>
        <taxon>Eukaryota</taxon>
        <taxon>Viridiplantae</taxon>
        <taxon>Streptophyta</taxon>
        <taxon>Embryophyta</taxon>
        <taxon>Tracheophyta</taxon>
        <taxon>Spermatophyta</taxon>
        <taxon>Magnoliopsida</taxon>
        <taxon>eudicotyledons</taxon>
        <taxon>Gunneridae</taxon>
        <taxon>Pentapetalae</taxon>
        <taxon>rosids</taxon>
        <taxon>malvids</taxon>
        <taxon>Brassicales</taxon>
        <taxon>Brassicaceae</taxon>
        <taxon>Brassiceae</taxon>
        <taxon>Brassica</taxon>
    </lineage>
</organism>
<name>A0A8X7RWH7_BRACI</name>
<reference evidence="1 2" key="1">
    <citation type="submission" date="2020-02" db="EMBL/GenBank/DDBJ databases">
        <authorList>
            <person name="Ma Q."/>
            <person name="Huang Y."/>
            <person name="Song X."/>
            <person name="Pei D."/>
        </authorList>
    </citation>
    <scope>NUCLEOTIDE SEQUENCE [LARGE SCALE GENOMIC DNA]</scope>
    <source>
        <strain evidence="1">Sxm20200214</strain>
        <tissue evidence="1">Leaf</tissue>
    </source>
</reference>
<keyword evidence="2" id="KW-1185">Reference proteome</keyword>
<dbReference type="AlphaFoldDB" id="A0A8X7RWH7"/>
<dbReference type="PANTHER" id="PTHR33710">
    <property type="entry name" value="BNAC02G09200D PROTEIN"/>
    <property type="match status" value="1"/>
</dbReference>
<dbReference type="EMBL" id="JAAMPC010000009">
    <property type="protein sequence ID" value="KAG2295406.1"/>
    <property type="molecule type" value="Genomic_DNA"/>
</dbReference>
<gene>
    <name evidence="1" type="ORF">Bca52824_042075</name>
</gene>
<comment type="caution">
    <text evidence="1">The sequence shown here is derived from an EMBL/GenBank/DDBJ whole genome shotgun (WGS) entry which is preliminary data.</text>
</comment>
<dbReference type="SUPFAM" id="SSF56219">
    <property type="entry name" value="DNase I-like"/>
    <property type="match status" value="1"/>
</dbReference>
<evidence type="ECO:0000313" key="1">
    <source>
        <dbReference type="EMBL" id="KAG2295406.1"/>
    </source>
</evidence>
<dbReference type="PANTHER" id="PTHR33710:SF77">
    <property type="entry name" value="DNASE I-LIKE SUPERFAMILY PROTEIN"/>
    <property type="match status" value="1"/>
</dbReference>
<protein>
    <submittedName>
        <fullName evidence="1">Uncharacterized protein</fullName>
    </submittedName>
</protein>